<gene>
    <name evidence="1" type="ORF">CEP51_014770</name>
</gene>
<dbReference type="EMBL" id="NKCL01000718">
    <property type="protein sequence ID" value="RSL54115.1"/>
    <property type="molecule type" value="Genomic_DNA"/>
</dbReference>
<accession>A0A428PM74</accession>
<sequence length="127" mass="13901">MPWRGLNPCKNKEVAYAMGKALTCFNGLSSLSSVEGLLESIDNRENQTLESAMAFFPSHNISFLLSILWATNVLAQNELLVCIGDDSICDVSFDMFDECMFEGNLYGYDASVKCQCLSGYAAADDAL</sequence>
<evidence type="ECO:0000313" key="2">
    <source>
        <dbReference type="Proteomes" id="UP000287972"/>
    </source>
</evidence>
<evidence type="ECO:0000313" key="1">
    <source>
        <dbReference type="EMBL" id="RSL54115.1"/>
    </source>
</evidence>
<dbReference type="AlphaFoldDB" id="A0A428PM74"/>
<name>A0A428PM74_9HYPO</name>
<organism evidence="1 2">
    <name type="scientific">Fusarium floridanum</name>
    <dbReference type="NCBI Taxonomy" id="1325733"/>
    <lineage>
        <taxon>Eukaryota</taxon>
        <taxon>Fungi</taxon>
        <taxon>Dikarya</taxon>
        <taxon>Ascomycota</taxon>
        <taxon>Pezizomycotina</taxon>
        <taxon>Sordariomycetes</taxon>
        <taxon>Hypocreomycetidae</taxon>
        <taxon>Hypocreales</taxon>
        <taxon>Nectriaceae</taxon>
        <taxon>Fusarium</taxon>
        <taxon>Fusarium solani species complex</taxon>
    </lineage>
</organism>
<dbReference type="Proteomes" id="UP000287972">
    <property type="component" value="Unassembled WGS sequence"/>
</dbReference>
<comment type="caution">
    <text evidence="1">The sequence shown here is derived from an EMBL/GenBank/DDBJ whole genome shotgun (WGS) entry which is preliminary data.</text>
</comment>
<protein>
    <submittedName>
        <fullName evidence="1">Uncharacterized protein</fullName>
    </submittedName>
</protein>
<proteinExistence type="predicted"/>
<keyword evidence="2" id="KW-1185">Reference proteome</keyword>
<reference evidence="1 2" key="1">
    <citation type="submission" date="2017-06" db="EMBL/GenBank/DDBJ databases">
        <title>Comparative genomic analysis of Ambrosia Fusariam Clade fungi.</title>
        <authorList>
            <person name="Stajich J.E."/>
            <person name="Carrillo J."/>
            <person name="Kijimoto T."/>
            <person name="Eskalen A."/>
            <person name="O'Donnell K."/>
            <person name="Kasson M."/>
        </authorList>
    </citation>
    <scope>NUCLEOTIDE SEQUENCE [LARGE SCALE GENOMIC DNA]</scope>
    <source>
        <strain evidence="1 2">NRRL62606</strain>
    </source>
</reference>